<dbReference type="InterPro" id="IPR013767">
    <property type="entry name" value="PAS_fold"/>
</dbReference>
<dbReference type="CDD" id="cd00082">
    <property type="entry name" value="HisKA"/>
    <property type="match status" value="1"/>
</dbReference>
<organism evidence="11 12">
    <name type="scientific">Pedobacter aquae</name>
    <dbReference type="NCBI Taxonomy" id="2605747"/>
    <lineage>
        <taxon>Bacteria</taxon>
        <taxon>Pseudomonadati</taxon>
        <taxon>Bacteroidota</taxon>
        <taxon>Sphingobacteriia</taxon>
        <taxon>Sphingobacteriales</taxon>
        <taxon>Sphingobacteriaceae</taxon>
        <taxon>Pedobacter</taxon>
    </lineage>
</organism>
<dbReference type="GO" id="GO:0005886">
    <property type="term" value="C:plasma membrane"/>
    <property type="evidence" value="ECO:0007669"/>
    <property type="project" value="TreeGrafter"/>
</dbReference>
<keyword evidence="8" id="KW-0812">Transmembrane</keyword>
<dbReference type="PROSITE" id="PS50112">
    <property type="entry name" value="PAS"/>
    <property type="match status" value="1"/>
</dbReference>
<dbReference type="InterPro" id="IPR036097">
    <property type="entry name" value="HisK_dim/P_sf"/>
</dbReference>
<dbReference type="Pfam" id="PF00512">
    <property type="entry name" value="HisKA"/>
    <property type="match status" value="1"/>
</dbReference>
<dbReference type="GO" id="GO:0000155">
    <property type="term" value="F:phosphorelay sensor kinase activity"/>
    <property type="evidence" value="ECO:0007669"/>
    <property type="project" value="InterPro"/>
</dbReference>
<dbReference type="NCBIfam" id="TIGR00229">
    <property type="entry name" value="sensory_box"/>
    <property type="match status" value="1"/>
</dbReference>
<evidence type="ECO:0000256" key="6">
    <source>
        <dbReference type="ARBA" id="ARBA00023012"/>
    </source>
</evidence>
<dbReference type="Proteomes" id="UP000323653">
    <property type="component" value="Chromosome"/>
</dbReference>
<accession>A0A5C0VJE8</accession>
<dbReference type="EC" id="2.7.13.3" evidence="2"/>
<proteinExistence type="predicted"/>
<feature type="domain" description="Histidine kinase" evidence="9">
    <location>
        <begin position="271"/>
        <end position="491"/>
    </location>
</feature>
<dbReference type="SMART" id="SM00388">
    <property type="entry name" value="HisKA"/>
    <property type="match status" value="1"/>
</dbReference>
<dbReference type="AlphaFoldDB" id="A0A5C0VJE8"/>
<dbReference type="SMART" id="SM00091">
    <property type="entry name" value="PAS"/>
    <property type="match status" value="1"/>
</dbReference>
<dbReference type="PANTHER" id="PTHR45453:SF1">
    <property type="entry name" value="PHOSPHATE REGULON SENSOR PROTEIN PHOR"/>
    <property type="match status" value="1"/>
</dbReference>
<evidence type="ECO:0000256" key="2">
    <source>
        <dbReference type="ARBA" id="ARBA00012438"/>
    </source>
</evidence>
<dbReference type="PRINTS" id="PR00344">
    <property type="entry name" value="BCTRLSENSOR"/>
</dbReference>
<sequence>MLKILPIMMNFDMQKIWYTYIFNTQKMARRSNLKMFLVPLALALIAIWFKFSFFNHDFFVVPYLMFVSVILVSASYGGSKSAFYATIITFGFTLYLLFFGSSLLEEHFKIAAFQAVVFLINGFLISILVRHIQVIQRKLLSSKEKYRGMVEQTDEGFFMLDREGVILYSSPSVSKFLGFQEKELKGKALTALLHQQEVDNFTLSLMKLVAHKGSFKNKQHQFIAADGNQVWAELSVANLLQESNIEALVLHFNNVTERVVKEKQQEDFIHMATHELKSPVTVLKGYLQLLIHKMSIDKSLYFDFLQMLYKMDGQLNKLLGLITDMLESTHIKAGELNYHFALFNLTNCVRDCVEGIKTANPQHQFKCELIDDETILIEGDKDRIGQVIINFLTNAIKYSPDKFEVQISMEKQANEVKVSVKDFGIGIPKEKQQAVFDRFYRVDTLPKNTFMGLGLGLYIAAEIILKHHGKIGVESDEGQGSEFWFSLPLLG</sequence>
<keyword evidence="8" id="KW-1133">Transmembrane helix</keyword>
<dbReference type="Pfam" id="PF00989">
    <property type="entry name" value="PAS"/>
    <property type="match status" value="1"/>
</dbReference>
<evidence type="ECO:0000313" key="11">
    <source>
        <dbReference type="EMBL" id="QEK51330.1"/>
    </source>
</evidence>
<dbReference type="InterPro" id="IPR003661">
    <property type="entry name" value="HisK_dim/P_dom"/>
</dbReference>
<dbReference type="SUPFAM" id="SSF55785">
    <property type="entry name" value="PYP-like sensor domain (PAS domain)"/>
    <property type="match status" value="1"/>
</dbReference>
<dbReference type="Gene3D" id="3.30.565.10">
    <property type="entry name" value="Histidine kinase-like ATPase, C-terminal domain"/>
    <property type="match status" value="1"/>
</dbReference>
<dbReference type="InterPro" id="IPR050351">
    <property type="entry name" value="BphY/WalK/GraS-like"/>
</dbReference>
<evidence type="ECO:0000256" key="1">
    <source>
        <dbReference type="ARBA" id="ARBA00000085"/>
    </source>
</evidence>
<feature type="domain" description="PAS" evidence="10">
    <location>
        <begin position="142"/>
        <end position="212"/>
    </location>
</feature>
<evidence type="ECO:0000256" key="8">
    <source>
        <dbReference type="SAM" id="Phobius"/>
    </source>
</evidence>
<dbReference type="InterPro" id="IPR036890">
    <property type="entry name" value="HATPase_C_sf"/>
</dbReference>
<keyword evidence="6" id="KW-0902">Two-component regulatory system</keyword>
<evidence type="ECO:0000259" key="9">
    <source>
        <dbReference type="PROSITE" id="PS50109"/>
    </source>
</evidence>
<name>A0A5C0VJE8_9SPHI</name>
<dbReference type="InterPro" id="IPR004358">
    <property type="entry name" value="Sig_transdc_His_kin-like_C"/>
</dbReference>
<keyword evidence="5" id="KW-0418">Kinase</keyword>
<keyword evidence="12" id="KW-1185">Reference proteome</keyword>
<protein>
    <recommendedName>
        <fullName evidence="2">histidine kinase</fullName>
        <ecNumber evidence="2">2.7.13.3</ecNumber>
    </recommendedName>
</protein>
<dbReference type="InterPro" id="IPR000014">
    <property type="entry name" value="PAS"/>
</dbReference>
<comment type="catalytic activity">
    <reaction evidence="1">
        <text>ATP + protein L-histidine = ADP + protein N-phospho-L-histidine.</text>
        <dbReference type="EC" id="2.7.13.3"/>
    </reaction>
</comment>
<dbReference type="GO" id="GO:0016036">
    <property type="term" value="P:cellular response to phosphate starvation"/>
    <property type="evidence" value="ECO:0007669"/>
    <property type="project" value="TreeGrafter"/>
</dbReference>
<dbReference type="InterPro" id="IPR005467">
    <property type="entry name" value="His_kinase_dom"/>
</dbReference>
<dbReference type="InterPro" id="IPR003594">
    <property type="entry name" value="HATPase_dom"/>
</dbReference>
<feature type="transmembrane region" description="Helical" evidence="8">
    <location>
        <begin position="35"/>
        <end position="53"/>
    </location>
</feature>
<dbReference type="CDD" id="cd00130">
    <property type="entry name" value="PAS"/>
    <property type="match status" value="1"/>
</dbReference>
<dbReference type="PANTHER" id="PTHR45453">
    <property type="entry name" value="PHOSPHATE REGULON SENSOR PROTEIN PHOR"/>
    <property type="match status" value="1"/>
</dbReference>
<dbReference type="GO" id="GO:0006355">
    <property type="term" value="P:regulation of DNA-templated transcription"/>
    <property type="evidence" value="ECO:0007669"/>
    <property type="project" value="InterPro"/>
</dbReference>
<evidence type="ECO:0000256" key="7">
    <source>
        <dbReference type="ARBA" id="ARBA00023136"/>
    </source>
</evidence>
<feature type="transmembrane region" description="Helical" evidence="8">
    <location>
        <begin position="59"/>
        <end position="76"/>
    </location>
</feature>
<dbReference type="PROSITE" id="PS50109">
    <property type="entry name" value="HIS_KIN"/>
    <property type="match status" value="1"/>
</dbReference>
<feature type="transmembrane region" description="Helical" evidence="8">
    <location>
        <begin position="83"/>
        <end position="104"/>
    </location>
</feature>
<dbReference type="EMBL" id="CP043329">
    <property type="protein sequence ID" value="QEK51330.1"/>
    <property type="molecule type" value="Genomic_DNA"/>
</dbReference>
<keyword evidence="7 8" id="KW-0472">Membrane</keyword>
<reference evidence="11 12" key="1">
    <citation type="submission" date="2019-08" db="EMBL/GenBank/DDBJ databases">
        <title>Pedobacter sp. nov., isolated from Han river, South Korea.</title>
        <authorList>
            <person name="Lee D.-H."/>
            <person name="Kim Y.-S."/>
            <person name="Hwang E.-M."/>
            <person name="Le Tran T.C."/>
            <person name="Cha C.-J."/>
        </authorList>
    </citation>
    <scope>NUCLEOTIDE SEQUENCE [LARGE SCALE GENOMIC DNA]</scope>
    <source>
        <strain evidence="11 12">CJ43</strain>
    </source>
</reference>
<dbReference type="GO" id="GO:0004721">
    <property type="term" value="F:phosphoprotein phosphatase activity"/>
    <property type="evidence" value="ECO:0007669"/>
    <property type="project" value="TreeGrafter"/>
</dbReference>
<dbReference type="CDD" id="cd00075">
    <property type="entry name" value="HATPase"/>
    <property type="match status" value="1"/>
</dbReference>
<gene>
    <name evidence="11" type="ORF">FYC62_06360</name>
</gene>
<dbReference type="InterPro" id="IPR035965">
    <property type="entry name" value="PAS-like_dom_sf"/>
</dbReference>
<feature type="transmembrane region" description="Helical" evidence="8">
    <location>
        <begin position="110"/>
        <end position="129"/>
    </location>
</feature>
<evidence type="ECO:0000313" key="12">
    <source>
        <dbReference type="Proteomes" id="UP000323653"/>
    </source>
</evidence>
<dbReference type="Gene3D" id="1.10.287.130">
    <property type="match status" value="1"/>
</dbReference>
<dbReference type="RefSeq" id="WP_149074346.1">
    <property type="nucleotide sequence ID" value="NZ_CP043329.1"/>
</dbReference>
<evidence type="ECO:0000256" key="3">
    <source>
        <dbReference type="ARBA" id="ARBA00022553"/>
    </source>
</evidence>
<evidence type="ECO:0000256" key="4">
    <source>
        <dbReference type="ARBA" id="ARBA00022679"/>
    </source>
</evidence>
<dbReference type="FunFam" id="3.30.565.10:FF:000006">
    <property type="entry name" value="Sensor histidine kinase WalK"/>
    <property type="match status" value="1"/>
</dbReference>
<dbReference type="SUPFAM" id="SSF47384">
    <property type="entry name" value="Homodimeric domain of signal transducing histidine kinase"/>
    <property type="match status" value="1"/>
</dbReference>
<evidence type="ECO:0000259" key="10">
    <source>
        <dbReference type="PROSITE" id="PS50112"/>
    </source>
</evidence>
<evidence type="ECO:0000256" key="5">
    <source>
        <dbReference type="ARBA" id="ARBA00022777"/>
    </source>
</evidence>
<dbReference type="Pfam" id="PF02518">
    <property type="entry name" value="HATPase_c"/>
    <property type="match status" value="1"/>
</dbReference>
<dbReference type="SMART" id="SM00387">
    <property type="entry name" value="HATPase_c"/>
    <property type="match status" value="1"/>
</dbReference>
<keyword evidence="3" id="KW-0597">Phosphoprotein</keyword>
<dbReference type="Gene3D" id="3.30.450.20">
    <property type="entry name" value="PAS domain"/>
    <property type="match status" value="1"/>
</dbReference>
<keyword evidence="4" id="KW-0808">Transferase</keyword>
<dbReference type="KEGG" id="pej:FYC62_06360"/>
<dbReference type="SUPFAM" id="SSF55874">
    <property type="entry name" value="ATPase domain of HSP90 chaperone/DNA topoisomerase II/histidine kinase"/>
    <property type="match status" value="1"/>
</dbReference>